<feature type="domain" description="Secretin/TonB short N-terminal" evidence="9">
    <location>
        <begin position="247"/>
        <end position="296"/>
    </location>
</feature>
<dbReference type="EMBL" id="MOEN01000002">
    <property type="protein sequence ID" value="OMH41271.1"/>
    <property type="molecule type" value="Genomic_DNA"/>
</dbReference>
<comment type="caution">
    <text evidence="10">The sequence shown here is derived from an EMBL/GenBank/DDBJ whole genome shotgun (WGS) entry which is preliminary data.</text>
</comment>
<comment type="subcellular location">
    <subcellularLocation>
        <location evidence="1 8">Cell outer membrane</location>
    </subcellularLocation>
</comment>
<evidence type="ECO:0000259" key="9">
    <source>
        <dbReference type="SMART" id="SM00965"/>
    </source>
</evidence>
<dbReference type="PRINTS" id="PR00811">
    <property type="entry name" value="BCTERIALGSPD"/>
</dbReference>
<evidence type="ECO:0000256" key="7">
    <source>
        <dbReference type="ARBA" id="ARBA00023237"/>
    </source>
</evidence>
<evidence type="ECO:0000256" key="6">
    <source>
        <dbReference type="ARBA" id="ARBA00023136"/>
    </source>
</evidence>
<reference evidence="10 11" key="1">
    <citation type="submission" date="2016-10" db="EMBL/GenBank/DDBJ databases">
        <title>Genome sequence of a sulfur-reducing bacterium Desulfurobacterium indicum K6013.</title>
        <authorList>
            <person name="Cao J."/>
            <person name="Shao Z."/>
            <person name="Alain K."/>
            <person name="Jebbar M."/>
        </authorList>
    </citation>
    <scope>NUCLEOTIDE SEQUENCE [LARGE SCALE GENOMIC DNA]</scope>
    <source>
        <strain evidence="10 11">K6013</strain>
    </source>
</reference>
<dbReference type="Pfam" id="PF21305">
    <property type="entry name" value="type_II_gspD_N0"/>
    <property type="match status" value="1"/>
</dbReference>
<keyword evidence="4" id="KW-0812">Transmembrane</keyword>
<evidence type="ECO:0000256" key="5">
    <source>
        <dbReference type="ARBA" id="ARBA00022729"/>
    </source>
</evidence>
<dbReference type="InterPro" id="IPR005644">
    <property type="entry name" value="NolW-like"/>
</dbReference>
<dbReference type="Pfam" id="PF03958">
    <property type="entry name" value="Secretin_N"/>
    <property type="match status" value="1"/>
</dbReference>
<keyword evidence="6" id="KW-0472">Membrane</keyword>
<proteinExistence type="inferred from homology"/>
<dbReference type="NCBIfam" id="TIGR02515">
    <property type="entry name" value="IV_pilus_PilQ"/>
    <property type="match status" value="1"/>
</dbReference>
<dbReference type="GO" id="GO:0009306">
    <property type="term" value="P:protein secretion"/>
    <property type="evidence" value="ECO:0007669"/>
    <property type="project" value="InterPro"/>
</dbReference>
<dbReference type="InterPro" id="IPR011662">
    <property type="entry name" value="Secretin/TonB_short_N"/>
</dbReference>
<name>A0A1R1MN75_9BACT</name>
<sequence length="634" mass="70257">MRKLLNILTAVPLLTGTVYAGAISNVNLVNLDNQLRITLLTDEQCKVLEEKAGDIYNLYLKNCKIDSRKVFGKQDDLVRLIDIIPENDGTLVKIVPVGKVKISYTSYPKATTIVVSPQSLVAPVVKTTDEGVNITVNGDVDFSISKSDKKIILSSDGAVLKTMEKKVSSPYIDKVSTYSTGTKSYIIISLKTDIPAQVMKVGDTYEIKFLRPVETANTNIANKKIKLDFTNANVRTVVRAIADTVGINVVFDPEVKGTVSVRFLTPVDWQEALKAVLEPLGFTYVKQDDYLRIASKKRLMEETAYEPVHTYIVPLNYAYASEVAKVIKAYLGAETGKGKKAATKELVEVDDRTNSLILKVTKEHYNKIMEIIKNTDKITKQVSIEAKIVLVSSNFERDLGIKWGLNFYYTNHLTYPAHEEALKNTFSSSANIAPIDVEGSPYSIALGVLNHQETLRAELALQASQLNGDGKLVSQPKVITLDNKEATIEQGMEIPYKVIDENGNISTEFKKASLILKVKPHVTNDNKIVLDLEIRKDKPNYDYISYTGNTEPAIDTRSVKTQIMVNNGDTLVIGGIYEQEKSKSTAGVPLLSRIPLLGWLFKSEVIKNSNSQLLIFITPKVINSASETLPKVEE</sequence>
<dbReference type="AlphaFoldDB" id="A0A1R1MN75"/>
<comment type="similarity">
    <text evidence="2">Belongs to the bacterial secretin family. PilQ subfamily.</text>
</comment>
<dbReference type="GO" id="GO:0009279">
    <property type="term" value="C:cell outer membrane"/>
    <property type="evidence" value="ECO:0007669"/>
    <property type="project" value="UniProtKB-SubCell"/>
</dbReference>
<dbReference type="InterPro" id="IPR004846">
    <property type="entry name" value="T2SS/T3SS_dom"/>
</dbReference>
<dbReference type="Gene3D" id="3.30.1370.120">
    <property type="match status" value="1"/>
</dbReference>
<dbReference type="PANTHER" id="PTHR30604:SF1">
    <property type="entry name" value="DNA UTILIZATION PROTEIN HOFQ"/>
    <property type="match status" value="1"/>
</dbReference>
<keyword evidence="11" id="KW-1185">Reference proteome</keyword>
<dbReference type="Proteomes" id="UP000187408">
    <property type="component" value="Unassembled WGS sequence"/>
</dbReference>
<evidence type="ECO:0000256" key="1">
    <source>
        <dbReference type="ARBA" id="ARBA00004442"/>
    </source>
</evidence>
<dbReference type="InterPro" id="IPR038591">
    <property type="entry name" value="NolW-like_sf"/>
</dbReference>
<evidence type="ECO:0000256" key="3">
    <source>
        <dbReference type="ARBA" id="ARBA00022448"/>
    </source>
</evidence>
<evidence type="ECO:0000313" key="11">
    <source>
        <dbReference type="Proteomes" id="UP000187408"/>
    </source>
</evidence>
<keyword evidence="3 8" id="KW-0813">Transport</keyword>
<dbReference type="Gene3D" id="3.30.1370.130">
    <property type="match status" value="1"/>
</dbReference>
<protein>
    <recommendedName>
        <fullName evidence="9">Secretin/TonB short N-terminal domain-containing protein</fullName>
    </recommendedName>
</protein>
<keyword evidence="7" id="KW-0998">Cell outer membrane</keyword>
<keyword evidence="5" id="KW-0732">Signal</keyword>
<dbReference type="InterPro" id="IPR013355">
    <property type="entry name" value="Pilus_4_PilQ"/>
</dbReference>
<dbReference type="Pfam" id="PF00263">
    <property type="entry name" value="Secretin"/>
    <property type="match status" value="1"/>
</dbReference>
<evidence type="ECO:0000256" key="2">
    <source>
        <dbReference type="ARBA" id="ARBA00006304"/>
    </source>
</evidence>
<dbReference type="SMART" id="SM00965">
    <property type="entry name" value="STN"/>
    <property type="match status" value="1"/>
</dbReference>
<accession>A0A1R1MN75</accession>
<dbReference type="InterPro" id="IPR049371">
    <property type="entry name" value="GspD-like_N0"/>
</dbReference>
<evidence type="ECO:0000256" key="8">
    <source>
        <dbReference type="RuleBase" id="RU004004"/>
    </source>
</evidence>
<dbReference type="PANTHER" id="PTHR30604">
    <property type="entry name" value="PROTEIN TRANSPORT PROTEIN HOFQ"/>
    <property type="match status" value="1"/>
</dbReference>
<dbReference type="OrthoDB" id="9779724at2"/>
<dbReference type="InterPro" id="IPR051808">
    <property type="entry name" value="Type_IV_pilus_biogenesis"/>
</dbReference>
<evidence type="ECO:0000313" key="10">
    <source>
        <dbReference type="EMBL" id="OMH41271.1"/>
    </source>
</evidence>
<dbReference type="PROSITE" id="PS00875">
    <property type="entry name" value="T2SP_D"/>
    <property type="match status" value="1"/>
</dbReference>
<dbReference type="InterPro" id="IPR001775">
    <property type="entry name" value="GspD/PilQ"/>
</dbReference>
<organism evidence="10 11">
    <name type="scientific">Desulfurobacterium indicum</name>
    <dbReference type="NCBI Taxonomy" id="1914305"/>
    <lineage>
        <taxon>Bacteria</taxon>
        <taxon>Pseudomonadati</taxon>
        <taxon>Aquificota</taxon>
        <taxon>Aquificia</taxon>
        <taxon>Desulfurobacteriales</taxon>
        <taxon>Desulfurobacteriaceae</taxon>
        <taxon>Desulfurobacterium</taxon>
    </lineage>
</organism>
<dbReference type="RefSeq" id="WP_076712243.1">
    <property type="nucleotide sequence ID" value="NZ_MOEN01000002.1"/>
</dbReference>
<dbReference type="InterPro" id="IPR004845">
    <property type="entry name" value="T2SS_GspD_CS"/>
</dbReference>
<gene>
    <name evidence="10" type="ORF">BLW93_00965</name>
</gene>
<dbReference type="STRING" id="1914305.BLW93_00965"/>
<evidence type="ECO:0000256" key="4">
    <source>
        <dbReference type="ARBA" id="ARBA00022692"/>
    </source>
</evidence>